<dbReference type="InterPro" id="IPR008143">
    <property type="entry name" value="Ala_DH/PNT_CS2"/>
</dbReference>
<evidence type="ECO:0000256" key="2">
    <source>
        <dbReference type="ARBA" id="ARBA00005689"/>
    </source>
</evidence>
<comment type="catalytic activity">
    <reaction evidence="6">
        <text>L-alanine + NAD(+) + H2O = pyruvate + NH4(+) + NADH + H(+)</text>
        <dbReference type="Rhea" id="RHEA:18405"/>
        <dbReference type="ChEBI" id="CHEBI:15361"/>
        <dbReference type="ChEBI" id="CHEBI:15377"/>
        <dbReference type="ChEBI" id="CHEBI:15378"/>
        <dbReference type="ChEBI" id="CHEBI:28938"/>
        <dbReference type="ChEBI" id="CHEBI:57540"/>
        <dbReference type="ChEBI" id="CHEBI:57945"/>
        <dbReference type="ChEBI" id="CHEBI:57972"/>
        <dbReference type="EC" id="1.4.1.1"/>
    </reaction>
</comment>
<feature type="domain" description="Alanine dehydrogenase/pyridine nucleotide transhydrogenase N-terminal" evidence="11">
    <location>
        <begin position="4"/>
        <end position="136"/>
    </location>
</feature>
<dbReference type="NCBIfam" id="TIGR00518">
    <property type="entry name" value="alaDH"/>
    <property type="match status" value="1"/>
</dbReference>
<dbReference type="PANTHER" id="PTHR42795:SF1">
    <property type="entry name" value="ALANINE DEHYDROGENASE"/>
    <property type="match status" value="1"/>
</dbReference>
<dbReference type="Pfam" id="PF01262">
    <property type="entry name" value="AlaDh_PNT_C"/>
    <property type="match status" value="1"/>
</dbReference>
<evidence type="ECO:0000256" key="7">
    <source>
        <dbReference type="PIRSR" id="PIRSR000183-1"/>
    </source>
</evidence>
<dbReference type="SMART" id="SM01003">
    <property type="entry name" value="AlaDh_PNT_N"/>
    <property type="match status" value="1"/>
</dbReference>
<keyword evidence="4 6" id="KW-0560">Oxidoreductase</keyword>
<dbReference type="Pfam" id="PF05222">
    <property type="entry name" value="AlaDh_PNT_N"/>
    <property type="match status" value="1"/>
</dbReference>
<reference evidence="12 13" key="1">
    <citation type="submission" date="2014-12" db="EMBL/GenBank/DDBJ databases">
        <title>Draft genome sequences of 29 type strains of Enterococci.</title>
        <authorList>
            <person name="Zhong Z."/>
            <person name="Sun Z."/>
            <person name="Liu W."/>
            <person name="Zhang W."/>
            <person name="Zhang H."/>
        </authorList>
    </citation>
    <scope>NUCLEOTIDE SEQUENCE [LARGE SCALE GENOMIC DNA]</scope>
    <source>
        <strain evidence="12 13">DSM 22802</strain>
    </source>
</reference>
<dbReference type="EMBL" id="JXKM01000004">
    <property type="protein sequence ID" value="OJG35863.1"/>
    <property type="molecule type" value="Genomic_DNA"/>
</dbReference>
<feature type="binding site" evidence="9">
    <location>
        <begin position="266"/>
        <end position="269"/>
    </location>
    <ligand>
        <name>NAD(+)</name>
        <dbReference type="ChEBI" id="CHEBI:57540"/>
    </ligand>
</feature>
<sequence length="378" mass="40306">MIIGIPKEIKNNENRVALPPSGVFDLSKHGHKVLVEKNAGAGSAISDDEYREAGATIVDDAATAWSADMVMKVKEPLPEEYQYFRKDLLLFTYLHLAANKPLTEALLESGVNAIAYENVQPADNTLPLLAPMSEIAGRMAAQIGANYLERINGGKGILLSGVPGVRRGNVVVIGGGVVGLNAAKIAVGLGANVTILDVSVPRLKELDIIFGNDVQTLMSNSFNIQEALKTADLVIGAVLIPGHKAPTLVTKEMVANIPDHSVVVDVAIDQGGIFETEDRVTTHDAPTYVKEGVVHYAVANMPGAVPQTATHALSNSTMAYANLLANNSLEDLLKSNLALHRGVNTYKGKLTIEAVAKDLNLDYTSIDELLDEELLMNS</sequence>
<dbReference type="PROSITE" id="PS00837">
    <property type="entry name" value="ALADH_PNT_2"/>
    <property type="match status" value="1"/>
</dbReference>
<feature type="binding site" evidence="8">
    <location>
        <position position="74"/>
    </location>
    <ligand>
        <name>substrate</name>
    </ligand>
</feature>
<feature type="binding site" evidence="9">
    <location>
        <position position="279"/>
    </location>
    <ligand>
        <name>NAD(+)</name>
        <dbReference type="ChEBI" id="CHEBI:57540"/>
    </ligand>
</feature>
<evidence type="ECO:0000256" key="3">
    <source>
        <dbReference type="ARBA" id="ARBA00012897"/>
    </source>
</evidence>
<feature type="active site" description="Proton donor/acceptor" evidence="7">
    <location>
        <position position="269"/>
    </location>
</feature>
<dbReference type="SUPFAM" id="SSF52283">
    <property type="entry name" value="Formate/glycerate dehydrogenase catalytic domain-like"/>
    <property type="match status" value="1"/>
</dbReference>
<gene>
    <name evidence="12" type="ORF">RV00_GL002007</name>
</gene>
<evidence type="ECO:0000256" key="1">
    <source>
        <dbReference type="ARBA" id="ARBA00005206"/>
    </source>
</evidence>
<dbReference type="GO" id="GO:0042853">
    <property type="term" value="P:L-alanine catabolic process"/>
    <property type="evidence" value="ECO:0007669"/>
    <property type="project" value="UniProtKB-UniPathway"/>
</dbReference>
<dbReference type="PANTHER" id="PTHR42795">
    <property type="entry name" value="ALANINE DEHYDROGENASE"/>
    <property type="match status" value="1"/>
</dbReference>
<dbReference type="Proteomes" id="UP000183700">
    <property type="component" value="Unassembled WGS sequence"/>
</dbReference>
<feature type="binding site" evidence="9">
    <location>
        <position position="133"/>
    </location>
    <ligand>
        <name>NAD(+)</name>
        <dbReference type="ChEBI" id="CHEBI:57540"/>
    </ligand>
</feature>
<evidence type="ECO:0000313" key="13">
    <source>
        <dbReference type="Proteomes" id="UP000183700"/>
    </source>
</evidence>
<comment type="similarity">
    <text evidence="2 6">Belongs to the AlaDH/PNT family.</text>
</comment>
<keyword evidence="13" id="KW-1185">Reference proteome</keyword>
<dbReference type="STRING" id="319970.RV00_GL002007"/>
<feature type="binding site" evidence="9">
    <location>
        <begin position="298"/>
        <end position="301"/>
    </location>
    <ligand>
        <name>NAD(+)</name>
        <dbReference type="ChEBI" id="CHEBI:57540"/>
    </ligand>
</feature>
<evidence type="ECO:0000256" key="6">
    <source>
        <dbReference type="PIRNR" id="PIRNR000183"/>
    </source>
</evidence>
<protein>
    <recommendedName>
        <fullName evidence="3 6">Alanine dehydrogenase</fullName>
        <ecNumber evidence="3 6">1.4.1.1</ecNumber>
    </recommendedName>
</protein>
<dbReference type="InterPro" id="IPR007698">
    <property type="entry name" value="AlaDH/PNT_NAD(H)-bd"/>
</dbReference>
<evidence type="ECO:0000256" key="4">
    <source>
        <dbReference type="ARBA" id="ARBA00023002"/>
    </source>
</evidence>
<dbReference type="SMART" id="SM01002">
    <property type="entry name" value="AlaDh_PNT_C"/>
    <property type="match status" value="1"/>
</dbReference>
<dbReference type="InterPro" id="IPR036291">
    <property type="entry name" value="NAD(P)-bd_dom_sf"/>
</dbReference>
<dbReference type="Gene3D" id="3.40.50.720">
    <property type="entry name" value="NAD(P)-binding Rossmann-like Domain"/>
    <property type="match status" value="2"/>
</dbReference>
<dbReference type="PIRSF" id="PIRSF000183">
    <property type="entry name" value="Alanine_dh"/>
    <property type="match status" value="1"/>
</dbReference>
<organism evidence="12 13">
    <name type="scientific">Enterococcus devriesei</name>
    <dbReference type="NCBI Taxonomy" id="319970"/>
    <lineage>
        <taxon>Bacteria</taxon>
        <taxon>Bacillati</taxon>
        <taxon>Bacillota</taxon>
        <taxon>Bacilli</taxon>
        <taxon>Lactobacillales</taxon>
        <taxon>Enterococcaceae</taxon>
        <taxon>Enterococcus</taxon>
    </lineage>
</organism>
<comment type="pathway">
    <text evidence="1">Amino-acid degradation; L-alanine degradation via dehydrogenase pathway; NH(3) and pyruvate from L-alanine: step 1/1.</text>
</comment>
<feature type="binding site" evidence="9">
    <location>
        <position position="219"/>
    </location>
    <ligand>
        <name>NAD(+)</name>
        <dbReference type="ChEBI" id="CHEBI:57540"/>
    </ligand>
</feature>
<name>A0A1L8SVA3_9ENTE</name>
<evidence type="ECO:0000259" key="10">
    <source>
        <dbReference type="SMART" id="SM01002"/>
    </source>
</evidence>
<accession>A0A1L8SVA3</accession>
<feature type="binding site" evidence="9">
    <location>
        <begin position="238"/>
        <end position="239"/>
    </location>
    <ligand>
        <name>NAD(+)</name>
        <dbReference type="ChEBI" id="CHEBI:57540"/>
    </ligand>
</feature>
<proteinExistence type="inferred from homology"/>
<dbReference type="CDD" id="cd05305">
    <property type="entry name" value="L-AlaDH"/>
    <property type="match status" value="1"/>
</dbReference>
<dbReference type="FunFam" id="3.40.50.720:FF:000049">
    <property type="entry name" value="Alanine dehydrogenase"/>
    <property type="match status" value="1"/>
</dbReference>
<feature type="active site" description="Proton donor/acceptor" evidence="7">
    <location>
        <position position="95"/>
    </location>
</feature>
<dbReference type="UniPathway" id="UPA00527">
    <property type="reaction ID" value="UER00585"/>
</dbReference>
<evidence type="ECO:0000256" key="5">
    <source>
        <dbReference type="ARBA" id="ARBA00023027"/>
    </source>
</evidence>
<dbReference type="GO" id="GO:0000166">
    <property type="term" value="F:nucleotide binding"/>
    <property type="evidence" value="ECO:0007669"/>
    <property type="project" value="UniProtKB-KW"/>
</dbReference>
<evidence type="ECO:0000313" key="12">
    <source>
        <dbReference type="EMBL" id="OJG35863.1"/>
    </source>
</evidence>
<dbReference type="OrthoDB" id="9804592at2"/>
<dbReference type="AlphaFoldDB" id="A0A1L8SVA3"/>
<dbReference type="RefSeq" id="WP_071861847.1">
    <property type="nucleotide sequence ID" value="NZ_JBHLVS010000013.1"/>
</dbReference>
<dbReference type="GO" id="GO:0005886">
    <property type="term" value="C:plasma membrane"/>
    <property type="evidence" value="ECO:0007669"/>
    <property type="project" value="TreeGrafter"/>
</dbReference>
<keyword evidence="5 6" id="KW-0520">NAD</keyword>
<feature type="binding site" evidence="9">
    <location>
        <position position="197"/>
    </location>
    <ligand>
        <name>NAD(+)</name>
        <dbReference type="ChEBI" id="CHEBI:57540"/>
    </ligand>
</feature>
<dbReference type="InterPro" id="IPR008141">
    <property type="entry name" value="Ala_DH"/>
</dbReference>
<evidence type="ECO:0000256" key="8">
    <source>
        <dbReference type="PIRSR" id="PIRSR000183-2"/>
    </source>
</evidence>
<comment type="caution">
    <text evidence="12">The sequence shown here is derived from an EMBL/GenBank/DDBJ whole genome shotgun (WGS) entry which is preliminary data.</text>
</comment>
<keyword evidence="9" id="KW-0547">Nucleotide-binding</keyword>
<feature type="domain" description="Alanine dehydrogenase/pyridine nucleotide transhydrogenase NAD(H)-binding" evidence="10">
    <location>
        <begin position="148"/>
        <end position="297"/>
    </location>
</feature>
<evidence type="ECO:0000256" key="9">
    <source>
        <dbReference type="PIRSR" id="PIRSR000183-3"/>
    </source>
</evidence>
<dbReference type="EC" id="1.4.1.1" evidence="3 6"/>
<evidence type="ECO:0000259" key="11">
    <source>
        <dbReference type="SMART" id="SM01003"/>
    </source>
</evidence>
<feature type="binding site" evidence="9">
    <location>
        <position position="202"/>
    </location>
    <ligand>
        <name>NAD(+)</name>
        <dbReference type="ChEBI" id="CHEBI:57540"/>
    </ligand>
</feature>
<dbReference type="SUPFAM" id="SSF51735">
    <property type="entry name" value="NAD(P)-binding Rossmann-fold domains"/>
    <property type="match status" value="1"/>
</dbReference>
<dbReference type="InterPro" id="IPR007886">
    <property type="entry name" value="AlaDH/PNT_N"/>
</dbReference>
<dbReference type="GO" id="GO:0000286">
    <property type="term" value="F:alanine dehydrogenase activity"/>
    <property type="evidence" value="ECO:0007669"/>
    <property type="project" value="UniProtKB-UniRule"/>
</dbReference>
<feature type="binding site" evidence="8">
    <location>
        <position position="15"/>
    </location>
    <ligand>
        <name>substrate</name>
    </ligand>
</feature>